<evidence type="ECO:0000256" key="1">
    <source>
        <dbReference type="ARBA" id="ARBA00004196"/>
    </source>
</evidence>
<dbReference type="InterPro" id="IPR050553">
    <property type="entry name" value="Thioredoxin_ResA/DsbE_sf"/>
</dbReference>
<keyword evidence="4" id="KW-0676">Redox-active center</keyword>
<dbReference type="GO" id="GO:0016491">
    <property type="term" value="F:oxidoreductase activity"/>
    <property type="evidence" value="ECO:0007669"/>
    <property type="project" value="InterPro"/>
</dbReference>
<dbReference type="RefSeq" id="WP_188933863.1">
    <property type="nucleotide sequence ID" value="NZ_BMJC01000003.1"/>
</dbReference>
<dbReference type="SUPFAM" id="SSF52833">
    <property type="entry name" value="Thioredoxin-like"/>
    <property type="match status" value="1"/>
</dbReference>
<evidence type="ECO:0000256" key="2">
    <source>
        <dbReference type="ARBA" id="ARBA00022748"/>
    </source>
</evidence>
<dbReference type="AlphaFoldDB" id="A0A8J2UEU2"/>
<dbReference type="GO" id="GO:0016209">
    <property type="term" value="F:antioxidant activity"/>
    <property type="evidence" value="ECO:0007669"/>
    <property type="project" value="InterPro"/>
</dbReference>
<dbReference type="InterPro" id="IPR017937">
    <property type="entry name" value="Thioredoxin_CS"/>
</dbReference>
<sequence>MNPSIIICDTEGHELRGSIQPLKRHYVRMKRILWAVSAATLLLITSCQSKKKGTFSVSGTFKNADKLTSVEGPISKVYLMEVGYGKDQAPVILDSAKLPVSNGSFSLSGLTSDKSNQQLFEVVFGNNIISVPLINDVSEVRISLDFNNRNDFYTISNSGASNQLKGLIDIFGKKSYEVEKTMAQFDSLKAASAPDTLLLATAAEKNKTIDDLNTYLKQVLNTSNNPTIGAIALSMSMTSFSKSDFESSLADQLQKYPNSDALKGIKQNYDRQVAQMNQQQYKDQATSWVGKQAPDLALPDASGKIVSLASFKGKYLLVDFWASWCAPCRAENPNVVKAYSEFKGKNFAILGVSLDKEKDAWQQAIREDQLSWTHVSDLKYWQSDAVKTFGFEGIPYNVLIDPQGKIIAEELRGDNLESKLKEVLK</sequence>
<feature type="domain" description="Thioredoxin" evidence="5">
    <location>
        <begin position="287"/>
        <end position="425"/>
    </location>
</feature>
<dbReference type="EMBL" id="BMJC01000003">
    <property type="protein sequence ID" value="GGB08088.1"/>
    <property type="molecule type" value="Genomic_DNA"/>
</dbReference>
<reference evidence="6" key="2">
    <citation type="submission" date="2020-09" db="EMBL/GenBank/DDBJ databases">
        <authorList>
            <person name="Sun Q."/>
            <person name="Zhou Y."/>
        </authorList>
    </citation>
    <scope>NUCLEOTIDE SEQUENCE</scope>
    <source>
        <strain evidence="6">CGMCC 1.15448</strain>
    </source>
</reference>
<reference evidence="6" key="1">
    <citation type="journal article" date="2014" name="Int. J. Syst. Evol. Microbiol.">
        <title>Complete genome sequence of Corynebacterium casei LMG S-19264T (=DSM 44701T), isolated from a smear-ripened cheese.</title>
        <authorList>
            <consortium name="US DOE Joint Genome Institute (JGI-PGF)"/>
            <person name="Walter F."/>
            <person name="Albersmeier A."/>
            <person name="Kalinowski J."/>
            <person name="Ruckert C."/>
        </authorList>
    </citation>
    <scope>NUCLEOTIDE SEQUENCE</scope>
    <source>
        <strain evidence="6">CGMCC 1.15448</strain>
    </source>
</reference>
<accession>A0A8J2UEU2</accession>
<evidence type="ECO:0000256" key="4">
    <source>
        <dbReference type="ARBA" id="ARBA00023284"/>
    </source>
</evidence>
<keyword evidence="7" id="KW-1185">Reference proteome</keyword>
<dbReference type="CDD" id="cd02966">
    <property type="entry name" value="TlpA_like_family"/>
    <property type="match status" value="1"/>
</dbReference>
<dbReference type="PANTHER" id="PTHR42852">
    <property type="entry name" value="THIOL:DISULFIDE INTERCHANGE PROTEIN DSBE"/>
    <property type="match status" value="1"/>
</dbReference>
<dbReference type="Proteomes" id="UP000607559">
    <property type="component" value="Unassembled WGS sequence"/>
</dbReference>
<dbReference type="Pfam" id="PF00578">
    <property type="entry name" value="AhpC-TSA"/>
    <property type="match status" value="1"/>
</dbReference>
<comment type="subcellular location">
    <subcellularLocation>
        <location evidence="1">Cell envelope</location>
    </subcellularLocation>
</comment>
<dbReference type="InterPro" id="IPR000866">
    <property type="entry name" value="AhpC/TSA"/>
</dbReference>
<comment type="caution">
    <text evidence="6">The sequence shown here is derived from an EMBL/GenBank/DDBJ whole genome shotgun (WGS) entry which is preliminary data.</text>
</comment>
<dbReference type="PANTHER" id="PTHR42852:SF6">
    <property type="entry name" value="THIOL:DISULFIDE INTERCHANGE PROTEIN DSBE"/>
    <property type="match status" value="1"/>
</dbReference>
<dbReference type="PROSITE" id="PS51352">
    <property type="entry name" value="THIOREDOXIN_2"/>
    <property type="match status" value="1"/>
</dbReference>
<evidence type="ECO:0000259" key="5">
    <source>
        <dbReference type="PROSITE" id="PS51352"/>
    </source>
</evidence>
<organism evidence="6 7">
    <name type="scientific">Puia dinghuensis</name>
    <dbReference type="NCBI Taxonomy" id="1792502"/>
    <lineage>
        <taxon>Bacteria</taxon>
        <taxon>Pseudomonadati</taxon>
        <taxon>Bacteroidota</taxon>
        <taxon>Chitinophagia</taxon>
        <taxon>Chitinophagales</taxon>
        <taxon>Chitinophagaceae</taxon>
        <taxon>Puia</taxon>
    </lineage>
</organism>
<dbReference type="InterPro" id="IPR036249">
    <property type="entry name" value="Thioredoxin-like_sf"/>
</dbReference>
<evidence type="ECO:0000256" key="3">
    <source>
        <dbReference type="ARBA" id="ARBA00023157"/>
    </source>
</evidence>
<dbReference type="Gene3D" id="3.40.30.10">
    <property type="entry name" value="Glutaredoxin"/>
    <property type="match status" value="1"/>
</dbReference>
<keyword evidence="3" id="KW-1015">Disulfide bond</keyword>
<dbReference type="PROSITE" id="PS00194">
    <property type="entry name" value="THIOREDOXIN_1"/>
    <property type="match status" value="1"/>
</dbReference>
<evidence type="ECO:0000313" key="6">
    <source>
        <dbReference type="EMBL" id="GGB08088.1"/>
    </source>
</evidence>
<dbReference type="GO" id="GO:0017004">
    <property type="term" value="P:cytochrome complex assembly"/>
    <property type="evidence" value="ECO:0007669"/>
    <property type="project" value="UniProtKB-KW"/>
</dbReference>
<keyword evidence="2" id="KW-0201">Cytochrome c-type biogenesis</keyword>
<evidence type="ECO:0000313" key="7">
    <source>
        <dbReference type="Proteomes" id="UP000607559"/>
    </source>
</evidence>
<proteinExistence type="predicted"/>
<dbReference type="GO" id="GO:0030313">
    <property type="term" value="C:cell envelope"/>
    <property type="evidence" value="ECO:0007669"/>
    <property type="project" value="UniProtKB-SubCell"/>
</dbReference>
<gene>
    <name evidence="6" type="ORF">GCM10011511_34540</name>
</gene>
<dbReference type="InterPro" id="IPR013766">
    <property type="entry name" value="Thioredoxin_domain"/>
</dbReference>
<protein>
    <submittedName>
        <fullName evidence="6">Thiol:disulfide interchange protein</fullName>
    </submittedName>
</protein>
<name>A0A8J2UEU2_9BACT</name>